<keyword evidence="2" id="KW-1185">Reference proteome</keyword>
<evidence type="ECO:0008006" key="3">
    <source>
        <dbReference type="Google" id="ProtNLM"/>
    </source>
</evidence>
<name>A0AAN6QF56_9PEZI</name>
<comment type="caution">
    <text evidence="1">The sequence shown here is derived from an EMBL/GenBank/DDBJ whole genome shotgun (WGS) entry which is preliminary data.</text>
</comment>
<accession>A0AAN6QF56</accession>
<proteinExistence type="predicted"/>
<sequence length="150" mass="16890">MSLNGLDDTQVKAAHEAAVAEPGGWFLLKYASRDEVELLGRGSGGIVEIRDSIAQYDEKSPLYGFLRYRRRSVLIKYLPEDCSRLIQDPFQLASLFTSKPFVTASRHTTLPLRYLSRRSSRTPSSQLLAHSTLLPARPLPRPARYVADAW</sequence>
<gene>
    <name evidence="1" type="ORF">N658DRAFT_15045</name>
</gene>
<reference evidence="1" key="2">
    <citation type="submission" date="2023-05" db="EMBL/GenBank/DDBJ databases">
        <authorList>
            <consortium name="Lawrence Berkeley National Laboratory"/>
            <person name="Steindorff A."/>
            <person name="Hensen N."/>
            <person name="Bonometti L."/>
            <person name="Westerberg I."/>
            <person name="Brannstrom I.O."/>
            <person name="Guillou S."/>
            <person name="Cros-Aarteil S."/>
            <person name="Calhoun S."/>
            <person name="Haridas S."/>
            <person name="Kuo A."/>
            <person name="Mondo S."/>
            <person name="Pangilinan J."/>
            <person name="Riley R."/>
            <person name="Labutti K."/>
            <person name="Andreopoulos B."/>
            <person name="Lipzen A."/>
            <person name="Chen C."/>
            <person name="Yanf M."/>
            <person name="Daum C."/>
            <person name="Ng V."/>
            <person name="Clum A."/>
            <person name="Ohm R."/>
            <person name="Martin F."/>
            <person name="Silar P."/>
            <person name="Natvig D."/>
            <person name="Lalanne C."/>
            <person name="Gautier V."/>
            <person name="Ament-Velasquez S.L."/>
            <person name="Kruys A."/>
            <person name="Hutchinson M.I."/>
            <person name="Powell A.J."/>
            <person name="Barry K."/>
            <person name="Miller A.N."/>
            <person name="Grigoriev I.V."/>
            <person name="Debuchy R."/>
            <person name="Gladieux P."/>
            <person name="Thoren M.H."/>
            <person name="Johannesson H."/>
        </authorList>
    </citation>
    <scope>NUCLEOTIDE SEQUENCE</scope>
    <source>
        <strain evidence="1">CBS 757.83</strain>
    </source>
</reference>
<dbReference type="EMBL" id="MU863624">
    <property type="protein sequence ID" value="KAK4106306.1"/>
    <property type="molecule type" value="Genomic_DNA"/>
</dbReference>
<dbReference type="AlphaFoldDB" id="A0AAN6QF56"/>
<organism evidence="1 2">
    <name type="scientific">Parathielavia hyrcaniae</name>
    <dbReference type="NCBI Taxonomy" id="113614"/>
    <lineage>
        <taxon>Eukaryota</taxon>
        <taxon>Fungi</taxon>
        <taxon>Dikarya</taxon>
        <taxon>Ascomycota</taxon>
        <taxon>Pezizomycotina</taxon>
        <taxon>Sordariomycetes</taxon>
        <taxon>Sordariomycetidae</taxon>
        <taxon>Sordariales</taxon>
        <taxon>Chaetomiaceae</taxon>
        <taxon>Parathielavia</taxon>
    </lineage>
</organism>
<dbReference type="Gene3D" id="3.40.20.10">
    <property type="entry name" value="Severin"/>
    <property type="match status" value="1"/>
</dbReference>
<reference evidence="1" key="1">
    <citation type="journal article" date="2023" name="Mol. Phylogenet. Evol.">
        <title>Genome-scale phylogeny and comparative genomics of the fungal order Sordariales.</title>
        <authorList>
            <person name="Hensen N."/>
            <person name="Bonometti L."/>
            <person name="Westerberg I."/>
            <person name="Brannstrom I.O."/>
            <person name="Guillou S."/>
            <person name="Cros-Aarteil S."/>
            <person name="Calhoun S."/>
            <person name="Haridas S."/>
            <person name="Kuo A."/>
            <person name="Mondo S."/>
            <person name="Pangilinan J."/>
            <person name="Riley R."/>
            <person name="LaButti K."/>
            <person name="Andreopoulos B."/>
            <person name="Lipzen A."/>
            <person name="Chen C."/>
            <person name="Yan M."/>
            <person name="Daum C."/>
            <person name="Ng V."/>
            <person name="Clum A."/>
            <person name="Steindorff A."/>
            <person name="Ohm R.A."/>
            <person name="Martin F."/>
            <person name="Silar P."/>
            <person name="Natvig D.O."/>
            <person name="Lalanne C."/>
            <person name="Gautier V."/>
            <person name="Ament-Velasquez S.L."/>
            <person name="Kruys A."/>
            <person name="Hutchinson M.I."/>
            <person name="Powell A.J."/>
            <person name="Barry K."/>
            <person name="Miller A.N."/>
            <person name="Grigoriev I.V."/>
            <person name="Debuchy R."/>
            <person name="Gladieux P."/>
            <person name="Hiltunen Thoren M."/>
            <person name="Johannesson H."/>
        </authorList>
    </citation>
    <scope>NUCLEOTIDE SEQUENCE</scope>
    <source>
        <strain evidence="1">CBS 757.83</strain>
    </source>
</reference>
<evidence type="ECO:0000313" key="2">
    <source>
        <dbReference type="Proteomes" id="UP001305647"/>
    </source>
</evidence>
<dbReference type="InterPro" id="IPR029006">
    <property type="entry name" value="ADF-H/Gelsolin-like_dom_sf"/>
</dbReference>
<evidence type="ECO:0000313" key="1">
    <source>
        <dbReference type="EMBL" id="KAK4106306.1"/>
    </source>
</evidence>
<dbReference type="SUPFAM" id="SSF55753">
    <property type="entry name" value="Actin depolymerizing proteins"/>
    <property type="match status" value="1"/>
</dbReference>
<dbReference type="Proteomes" id="UP001305647">
    <property type="component" value="Unassembled WGS sequence"/>
</dbReference>
<protein>
    <recommendedName>
        <fullName evidence="3">ADF-H domain-containing protein</fullName>
    </recommendedName>
</protein>